<dbReference type="EMBL" id="AHAE01000048">
    <property type="protein sequence ID" value="EJZ81981.1"/>
    <property type="molecule type" value="Genomic_DNA"/>
</dbReference>
<keyword evidence="2" id="KW-1185">Reference proteome</keyword>
<evidence type="ECO:0000313" key="1">
    <source>
        <dbReference type="EMBL" id="EJZ81981.1"/>
    </source>
</evidence>
<evidence type="ECO:0000313" key="2">
    <source>
        <dbReference type="Proteomes" id="UP000006078"/>
    </source>
</evidence>
<organism evidence="1 2">
    <name type="scientific">Corynebacterium otitidis ATCC 51513</name>
    <dbReference type="NCBI Taxonomy" id="883169"/>
    <lineage>
        <taxon>Bacteria</taxon>
        <taxon>Bacillati</taxon>
        <taxon>Actinomycetota</taxon>
        <taxon>Actinomycetes</taxon>
        <taxon>Mycobacteriales</taxon>
        <taxon>Corynebacteriaceae</taxon>
        <taxon>Corynebacterium</taxon>
    </lineage>
</organism>
<dbReference type="AlphaFoldDB" id="K0YF21"/>
<proteinExistence type="predicted"/>
<protein>
    <recommendedName>
        <fullName evidence="3">Bacteriocin biosynthesis cyclodehydratase domain-containing protein</fullName>
    </recommendedName>
</protein>
<name>K0YF21_9CORY</name>
<dbReference type="Proteomes" id="UP000006078">
    <property type="component" value="Unassembled WGS sequence"/>
</dbReference>
<dbReference type="eggNOG" id="ENOG5031IRC">
    <property type="taxonomic scope" value="Bacteria"/>
</dbReference>
<dbReference type="HOGENOM" id="CLU_042635_1_0_11"/>
<dbReference type="RefSeq" id="WP_004601007.1">
    <property type="nucleotide sequence ID" value="NZ_JH815194.1"/>
</dbReference>
<evidence type="ECO:0008006" key="3">
    <source>
        <dbReference type="Google" id="ProtNLM"/>
    </source>
</evidence>
<accession>K0YF21</accession>
<comment type="caution">
    <text evidence="1">The sequence shown here is derived from an EMBL/GenBank/DDBJ whole genome shotgun (WGS) entry which is preliminary data.</text>
</comment>
<gene>
    <name evidence="1" type="ORF">HMPREF9719_01117</name>
</gene>
<sequence length="221" mass="22262">MSQLQLAGGCHPVVRDAGSIQFGLEADRGPIIAVPEPTRAIGALRRLARPQPASAAAAALERAGLPPERARAALDELVGYGVLVEPGGPAIALIGGGPLARAIGTMLAEEPASLVRPLPGQRVERFLKGLERGCVVVLADQHAHSALLAPALLGAVDSWLPAALMGGSGVVGPARVAGEGPCPVCTDLRRVARDEAWLRIAAQLPAGLPGAAGVVLAATAA</sequence>
<dbReference type="Gene3D" id="3.40.50.720">
    <property type="entry name" value="NAD(P)-binding Rossmann-like Domain"/>
    <property type="match status" value="1"/>
</dbReference>
<feature type="non-terminal residue" evidence="1">
    <location>
        <position position="221"/>
    </location>
</feature>
<reference evidence="1 2" key="1">
    <citation type="submission" date="2012-08" db="EMBL/GenBank/DDBJ databases">
        <title>The Genome Sequence of Turicella otitidis ATCC 51513.</title>
        <authorList>
            <consortium name="The Broad Institute Genome Sequencing Platform"/>
            <person name="Earl A."/>
            <person name="Ward D."/>
            <person name="Feldgarden M."/>
            <person name="Gevers D."/>
            <person name="Huys G."/>
            <person name="Walker B."/>
            <person name="Young S.K."/>
            <person name="Zeng Q."/>
            <person name="Gargeya S."/>
            <person name="Fitzgerald M."/>
            <person name="Haas B."/>
            <person name="Abouelleil A."/>
            <person name="Alvarado L."/>
            <person name="Arachchi H.M."/>
            <person name="Berlin A.M."/>
            <person name="Chapman S.B."/>
            <person name="Goldberg J."/>
            <person name="Griggs A."/>
            <person name="Gujja S."/>
            <person name="Hansen M."/>
            <person name="Howarth C."/>
            <person name="Imamovic A."/>
            <person name="Larimer J."/>
            <person name="McCowen C."/>
            <person name="Montmayeur A."/>
            <person name="Murphy C."/>
            <person name="Neiman D."/>
            <person name="Pearson M."/>
            <person name="Priest M."/>
            <person name="Roberts A."/>
            <person name="Saif S."/>
            <person name="Shea T."/>
            <person name="Sisk P."/>
            <person name="Sykes S."/>
            <person name="Wortman J."/>
            <person name="Nusbaum C."/>
            <person name="Birren B."/>
        </authorList>
    </citation>
    <scope>NUCLEOTIDE SEQUENCE [LARGE SCALE GENOMIC DNA]</scope>
    <source>
        <strain evidence="1 2">ATCC 51513</strain>
    </source>
</reference>